<keyword evidence="2" id="KW-0812">Transmembrane</keyword>
<dbReference type="EMBL" id="CP109135">
    <property type="protein sequence ID" value="WSD14411.1"/>
    <property type="molecule type" value="Genomic_DNA"/>
</dbReference>
<accession>A0ABZ1HA24</accession>
<dbReference type="RefSeq" id="WP_326759056.1">
    <property type="nucleotide sequence ID" value="NZ_CP109135.1"/>
</dbReference>
<feature type="transmembrane region" description="Helical" evidence="2">
    <location>
        <begin position="141"/>
        <end position="162"/>
    </location>
</feature>
<evidence type="ECO:0000256" key="2">
    <source>
        <dbReference type="SAM" id="Phobius"/>
    </source>
</evidence>
<keyword evidence="2" id="KW-0472">Membrane</keyword>
<dbReference type="Pfam" id="PF10935">
    <property type="entry name" value="DUF2637"/>
    <property type="match status" value="1"/>
</dbReference>
<gene>
    <name evidence="3" type="ORF">OHB35_14805</name>
</gene>
<keyword evidence="2" id="KW-1133">Transmembrane helix</keyword>
<feature type="region of interest" description="Disordered" evidence="1">
    <location>
        <begin position="234"/>
        <end position="256"/>
    </location>
</feature>
<keyword evidence="4" id="KW-1185">Reference proteome</keyword>
<evidence type="ECO:0000313" key="4">
    <source>
        <dbReference type="Proteomes" id="UP001340816"/>
    </source>
</evidence>
<feature type="compositionally biased region" description="Basic and acidic residues" evidence="1">
    <location>
        <begin position="239"/>
        <end position="256"/>
    </location>
</feature>
<protein>
    <submittedName>
        <fullName evidence="3">DUF2637 domain-containing protein</fullName>
    </submittedName>
</protein>
<reference evidence="3 4" key="1">
    <citation type="submission" date="2022-10" db="EMBL/GenBank/DDBJ databases">
        <title>The complete genomes of actinobacterial strains from the NBC collection.</title>
        <authorList>
            <person name="Joergensen T.S."/>
            <person name="Alvarez Arevalo M."/>
            <person name="Sterndorff E.B."/>
            <person name="Faurdal D."/>
            <person name="Vuksanovic O."/>
            <person name="Mourched A.-S."/>
            <person name="Charusanti P."/>
            <person name="Shaw S."/>
            <person name="Blin K."/>
            <person name="Weber T."/>
        </authorList>
    </citation>
    <scope>NUCLEOTIDE SEQUENCE [LARGE SCALE GENOMIC DNA]</scope>
    <source>
        <strain evidence="3 4">NBC 01752</strain>
    </source>
</reference>
<feature type="transmembrane region" description="Helical" evidence="2">
    <location>
        <begin position="49"/>
        <end position="69"/>
    </location>
</feature>
<dbReference type="Proteomes" id="UP001340816">
    <property type="component" value="Chromosome"/>
</dbReference>
<sequence length="256" mass="27514">MVRLTLPTWRAQKAKDPFELCRAVVGLMGDATGPEDGAARSRGFELDELIRHLCALVVAGVAAYASYVHQREFALQGGADAVSAALWPLSVDGLLLLATVGLLKPSQLRTRRARGAIWAAFLLGIAVSLAANIAAAPNLGWKPVLVAGWPPVALLLSVELLVHRPVDRVAARTGRLLDGGDPARSERPDEADDPLLARARTLDARHRELHERPVSAETLRKELHIGARRSRQLTALVREAGRDGNGDERPTSRAGA</sequence>
<name>A0ABZ1HA24_STRPH</name>
<feature type="transmembrane region" description="Helical" evidence="2">
    <location>
        <begin position="81"/>
        <end position="103"/>
    </location>
</feature>
<dbReference type="InterPro" id="IPR021235">
    <property type="entry name" value="DUF2637"/>
</dbReference>
<evidence type="ECO:0000256" key="1">
    <source>
        <dbReference type="SAM" id="MobiDB-lite"/>
    </source>
</evidence>
<proteinExistence type="predicted"/>
<feature type="transmembrane region" description="Helical" evidence="2">
    <location>
        <begin position="115"/>
        <end position="135"/>
    </location>
</feature>
<organism evidence="3 4">
    <name type="scientific">Streptomyces phaeochromogenes</name>
    <dbReference type="NCBI Taxonomy" id="1923"/>
    <lineage>
        <taxon>Bacteria</taxon>
        <taxon>Bacillati</taxon>
        <taxon>Actinomycetota</taxon>
        <taxon>Actinomycetes</taxon>
        <taxon>Kitasatosporales</taxon>
        <taxon>Streptomycetaceae</taxon>
        <taxon>Streptomyces</taxon>
        <taxon>Streptomyces phaeochromogenes group</taxon>
    </lineage>
</organism>
<evidence type="ECO:0000313" key="3">
    <source>
        <dbReference type="EMBL" id="WSD14411.1"/>
    </source>
</evidence>